<dbReference type="AlphaFoldDB" id="A0A9J6AZQ0"/>
<sequence length="103" mass="11471">MFFDCTAEDCSATLVEIANELGNLLFNQLITFSVLPSTFSYSGSLGDLAYWKKEQCISIQGLAKFDLAIRKPPTLVLFSPFCSKLKFSTSNRVPQIVLHKTKS</sequence>
<dbReference type="EMBL" id="JACXVP010000001">
    <property type="protein sequence ID" value="KAG5629905.1"/>
    <property type="molecule type" value="Genomic_DNA"/>
</dbReference>
<reference evidence="1 2" key="1">
    <citation type="submission" date="2020-09" db="EMBL/GenBank/DDBJ databases">
        <title>De no assembly of potato wild relative species, Solanum commersonii.</title>
        <authorList>
            <person name="Cho K."/>
        </authorList>
    </citation>
    <scope>NUCLEOTIDE SEQUENCE [LARGE SCALE GENOMIC DNA]</scope>
    <source>
        <strain evidence="1">LZ3.2</strain>
        <tissue evidence="1">Leaf</tissue>
    </source>
</reference>
<keyword evidence="2" id="KW-1185">Reference proteome</keyword>
<comment type="caution">
    <text evidence="1">The sequence shown here is derived from an EMBL/GenBank/DDBJ whole genome shotgun (WGS) entry which is preliminary data.</text>
</comment>
<proteinExistence type="predicted"/>
<name>A0A9J6AZQ0_SOLCO</name>
<protein>
    <submittedName>
        <fullName evidence="1">Uncharacterized protein</fullName>
    </submittedName>
</protein>
<evidence type="ECO:0000313" key="2">
    <source>
        <dbReference type="Proteomes" id="UP000824120"/>
    </source>
</evidence>
<organism evidence="1 2">
    <name type="scientific">Solanum commersonii</name>
    <name type="common">Commerson's wild potato</name>
    <name type="synonym">Commerson's nightshade</name>
    <dbReference type="NCBI Taxonomy" id="4109"/>
    <lineage>
        <taxon>Eukaryota</taxon>
        <taxon>Viridiplantae</taxon>
        <taxon>Streptophyta</taxon>
        <taxon>Embryophyta</taxon>
        <taxon>Tracheophyta</taxon>
        <taxon>Spermatophyta</taxon>
        <taxon>Magnoliopsida</taxon>
        <taxon>eudicotyledons</taxon>
        <taxon>Gunneridae</taxon>
        <taxon>Pentapetalae</taxon>
        <taxon>asterids</taxon>
        <taxon>lamiids</taxon>
        <taxon>Solanales</taxon>
        <taxon>Solanaceae</taxon>
        <taxon>Solanoideae</taxon>
        <taxon>Solaneae</taxon>
        <taxon>Solanum</taxon>
    </lineage>
</organism>
<dbReference type="Proteomes" id="UP000824120">
    <property type="component" value="Chromosome 1"/>
</dbReference>
<evidence type="ECO:0000313" key="1">
    <source>
        <dbReference type="EMBL" id="KAG5629905.1"/>
    </source>
</evidence>
<accession>A0A9J6AZQ0</accession>
<gene>
    <name evidence="1" type="ORF">H5410_001622</name>
</gene>